<feature type="signal peptide" evidence="1">
    <location>
        <begin position="1"/>
        <end position="28"/>
    </location>
</feature>
<dbReference type="InterPro" id="IPR027417">
    <property type="entry name" value="P-loop_NTPase"/>
</dbReference>
<keyword evidence="4" id="KW-1185">Reference proteome</keyword>
<accession>A0ABW6H3K6</accession>
<evidence type="ECO:0000313" key="3">
    <source>
        <dbReference type="EMBL" id="MFE1751204.1"/>
    </source>
</evidence>
<dbReference type="GO" id="GO:0005524">
    <property type="term" value="F:ATP binding"/>
    <property type="evidence" value="ECO:0007669"/>
    <property type="project" value="UniProtKB-KW"/>
</dbReference>
<dbReference type="RefSeq" id="WP_381840850.1">
    <property type="nucleotide sequence ID" value="NZ_JBHYTS010000014.1"/>
</dbReference>
<dbReference type="InterPro" id="IPR003439">
    <property type="entry name" value="ABC_transporter-like_ATP-bd"/>
</dbReference>
<proteinExistence type="predicted"/>
<dbReference type="SUPFAM" id="SSF52540">
    <property type="entry name" value="P-loop containing nucleoside triphosphate hydrolases"/>
    <property type="match status" value="1"/>
</dbReference>
<sequence>MATARCSRTTVLRGPTASLAAVAPTALAGPSGSGKSTRLAVAGALLPPDSGEVLLGGHDIARLSAAEQARLRREAAGDAGPSRDRCRRAGCLTAALTAVLTAAGQRVPSGARPTPVASGQIP</sequence>
<keyword evidence="3" id="KW-0547">Nucleotide-binding</keyword>
<evidence type="ECO:0000313" key="4">
    <source>
        <dbReference type="Proteomes" id="UP001599756"/>
    </source>
</evidence>
<evidence type="ECO:0000259" key="2">
    <source>
        <dbReference type="Pfam" id="PF00005"/>
    </source>
</evidence>
<comment type="caution">
    <text evidence="3">The sequence shown here is derived from an EMBL/GenBank/DDBJ whole genome shotgun (WGS) entry which is preliminary data.</text>
</comment>
<evidence type="ECO:0000256" key="1">
    <source>
        <dbReference type="SAM" id="SignalP"/>
    </source>
</evidence>
<feature type="domain" description="ABC transporter" evidence="2">
    <location>
        <begin position="20"/>
        <end position="70"/>
    </location>
</feature>
<organism evidence="3 4">
    <name type="scientific">Streptomyces anandii</name>
    <dbReference type="NCBI Taxonomy" id="285454"/>
    <lineage>
        <taxon>Bacteria</taxon>
        <taxon>Bacillati</taxon>
        <taxon>Actinomycetota</taxon>
        <taxon>Actinomycetes</taxon>
        <taxon>Kitasatosporales</taxon>
        <taxon>Streptomycetaceae</taxon>
        <taxon>Streptomyces</taxon>
    </lineage>
</organism>
<dbReference type="Proteomes" id="UP001599756">
    <property type="component" value="Unassembled WGS sequence"/>
</dbReference>
<gene>
    <name evidence="3" type="ORF">ACFW88_11785</name>
</gene>
<keyword evidence="1" id="KW-0732">Signal</keyword>
<keyword evidence="3" id="KW-0067">ATP-binding</keyword>
<dbReference type="EMBL" id="JBHYTS010000014">
    <property type="protein sequence ID" value="MFE1751204.1"/>
    <property type="molecule type" value="Genomic_DNA"/>
</dbReference>
<name>A0ABW6H3K6_9ACTN</name>
<dbReference type="Gene3D" id="3.40.50.300">
    <property type="entry name" value="P-loop containing nucleotide triphosphate hydrolases"/>
    <property type="match status" value="1"/>
</dbReference>
<feature type="chain" id="PRO_5045969736" evidence="1">
    <location>
        <begin position="29"/>
        <end position="122"/>
    </location>
</feature>
<protein>
    <submittedName>
        <fullName evidence="3">ATP-binding cassette domain-containing protein</fullName>
    </submittedName>
</protein>
<dbReference type="Pfam" id="PF00005">
    <property type="entry name" value="ABC_tran"/>
    <property type="match status" value="1"/>
</dbReference>
<reference evidence="3 4" key="1">
    <citation type="submission" date="2024-09" db="EMBL/GenBank/DDBJ databases">
        <title>The Natural Products Discovery Center: Release of the First 8490 Sequenced Strains for Exploring Actinobacteria Biosynthetic Diversity.</title>
        <authorList>
            <person name="Kalkreuter E."/>
            <person name="Kautsar S.A."/>
            <person name="Yang D."/>
            <person name="Bader C.D."/>
            <person name="Teijaro C.N."/>
            <person name="Fluegel L."/>
            <person name="Davis C.M."/>
            <person name="Simpson J.R."/>
            <person name="Lauterbach L."/>
            <person name="Steele A.D."/>
            <person name="Gui C."/>
            <person name="Meng S."/>
            <person name="Li G."/>
            <person name="Viehrig K."/>
            <person name="Ye F."/>
            <person name="Su P."/>
            <person name="Kiefer A.F."/>
            <person name="Nichols A."/>
            <person name="Cepeda A.J."/>
            <person name="Yan W."/>
            <person name="Fan B."/>
            <person name="Jiang Y."/>
            <person name="Adhikari A."/>
            <person name="Zheng C.-J."/>
            <person name="Schuster L."/>
            <person name="Cowan T.M."/>
            <person name="Smanski M.J."/>
            <person name="Chevrette M.G."/>
            <person name="De Carvalho L.P.S."/>
            <person name="Shen B."/>
        </authorList>
    </citation>
    <scope>NUCLEOTIDE SEQUENCE [LARGE SCALE GENOMIC DNA]</scope>
    <source>
        <strain evidence="3 4">NPDC059500</strain>
    </source>
</reference>